<evidence type="ECO:0000256" key="1">
    <source>
        <dbReference type="ARBA" id="ARBA00001947"/>
    </source>
</evidence>
<evidence type="ECO:0000256" key="8">
    <source>
        <dbReference type="ARBA" id="ARBA00022723"/>
    </source>
</evidence>
<dbReference type="InterPro" id="IPR018165">
    <property type="entry name" value="Ala-tRNA-synth_IIc_core"/>
</dbReference>
<dbReference type="GO" id="GO:0046872">
    <property type="term" value="F:metal ion binding"/>
    <property type="evidence" value="ECO:0007669"/>
    <property type="project" value="UniProtKB-KW"/>
</dbReference>
<dbReference type="InterPro" id="IPR003156">
    <property type="entry name" value="DHHA1_dom"/>
</dbReference>
<dbReference type="Pfam" id="PF07973">
    <property type="entry name" value="tRNA_SAD"/>
    <property type="match status" value="1"/>
</dbReference>
<dbReference type="PANTHER" id="PTHR43462:SF1">
    <property type="entry name" value="ALANYL-TRNA EDITING PROTEIN AARSD1"/>
    <property type="match status" value="1"/>
</dbReference>
<comment type="caution">
    <text evidence="17">The sequence shown here is derived from an EMBL/GenBank/DDBJ whole genome shotgun (WGS) entry which is preliminary data.</text>
</comment>
<dbReference type="FunFam" id="3.10.310.40:FF:000001">
    <property type="entry name" value="Alanine--tRNA ligase"/>
    <property type="match status" value="1"/>
</dbReference>
<keyword evidence="10" id="KW-0862">Zinc</keyword>
<dbReference type="GO" id="GO:0004813">
    <property type="term" value="F:alanine-tRNA ligase activity"/>
    <property type="evidence" value="ECO:0007669"/>
    <property type="project" value="UniProtKB-EC"/>
</dbReference>
<evidence type="ECO:0000256" key="2">
    <source>
        <dbReference type="ARBA" id="ARBA00004496"/>
    </source>
</evidence>
<reference evidence="17" key="2">
    <citation type="journal article" date="2021" name="PeerJ">
        <title>Extensive microbial diversity within the chicken gut microbiome revealed by metagenomics and culture.</title>
        <authorList>
            <person name="Gilroy R."/>
            <person name="Ravi A."/>
            <person name="Getino M."/>
            <person name="Pursley I."/>
            <person name="Horton D.L."/>
            <person name="Alikhan N.F."/>
            <person name="Baker D."/>
            <person name="Gharbi K."/>
            <person name="Hall N."/>
            <person name="Watson M."/>
            <person name="Adriaenssens E.M."/>
            <person name="Foster-Nyarko E."/>
            <person name="Jarju S."/>
            <person name="Secka A."/>
            <person name="Antonio M."/>
            <person name="Oren A."/>
            <person name="Chaudhuri R.R."/>
            <person name="La Ragione R."/>
            <person name="Hildebrand F."/>
            <person name="Pallen M.J."/>
        </authorList>
    </citation>
    <scope>NUCLEOTIDE SEQUENCE</scope>
    <source>
        <strain evidence="17">ChiHcec3-11533</strain>
    </source>
</reference>
<dbReference type="InterPro" id="IPR051335">
    <property type="entry name" value="Alanyl-tRNA_Editing_Enzymes"/>
</dbReference>
<keyword evidence="11" id="KW-0067">ATP-binding</keyword>
<sequence>MTHRLYYEDAYLKEFEATVLECKPCDAQAHNSFNPKERIGPDRYCVRLDRSAFYPTSGGQPYDTGILGERRVLDVYVDNSGMVWHVLDGTLEAGKKVVGTIDWPRRFDHMQQHAGEHMLAGQFFHSLHGHTIGLHLGAEFSSIDVELPGGEMRVDAETLEEIERQVNENIQRDVPIVCSFPDSQTLAQMRLRKPPTVREHVRVVSIGDFEAVACGGTHPSSTGQIGLLKILDARPSRGKMRVCFVCGMRAYRDYQRRFEVIKEVAEGFSTGFEELPRCVEGLKERLYQAEHELVALRRRALLDGADQMLQNAQPGAAGQVVCAFVEADAALLRDLATNLIERPGIVALLGAKAGENCLYVFARSADVEADMGALIRSAAAQCGGKGGGKKDFAQGGGPAEMLEIAKLSLIS</sequence>
<evidence type="ECO:0000256" key="12">
    <source>
        <dbReference type="ARBA" id="ARBA00022884"/>
    </source>
</evidence>
<evidence type="ECO:0000259" key="16">
    <source>
        <dbReference type="PROSITE" id="PS50860"/>
    </source>
</evidence>
<dbReference type="PROSITE" id="PS50860">
    <property type="entry name" value="AA_TRNA_LIGASE_II_ALA"/>
    <property type="match status" value="1"/>
</dbReference>
<evidence type="ECO:0000256" key="11">
    <source>
        <dbReference type="ARBA" id="ARBA00022840"/>
    </source>
</evidence>
<dbReference type="GO" id="GO:0005737">
    <property type="term" value="C:cytoplasm"/>
    <property type="evidence" value="ECO:0007669"/>
    <property type="project" value="UniProtKB-SubCell"/>
</dbReference>
<keyword evidence="13" id="KW-0648">Protein biosynthesis</keyword>
<keyword evidence="7" id="KW-0436">Ligase</keyword>
<keyword evidence="14" id="KW-0030">Aminoacyl-tRNA synthetase</keyword>
<dbReference type="GO" id="GO:0006419">
    <property type="term" value="P:alanyl-tRNA aminoacylation"/>
    <property type="evidence" value="ECO:0007669"/>
    <property type="project" value="InterPro"/>
</dbReference>
<evidence type="ECO:0000256" key="4">
    <source>
        <dbReference type="ARBA" id="ARBA00013168"/>
    </source>
</evidence>
<keyword evidence="8" id="KW-0479">Metal-binding</keyword>
<evidence type="ECO:0000256" key="7">
    <source>
        <dbReference type="ARBA" id="ARBA00022598"/>
    </source>
</evidence>
<dbReference type="EMBL" id="DVMU01000218">
    <property type="protein sequence ID" value="HIU34941.1"/>
    <property type="molecule type" value="Genomic_DNA"/>
</dbReference>
<dbReference type="GO" id="GO:0005524">
    <property type="term" value="F:ATP binding"/>
    <property type="evidence" value="ECO:0007669"/>
    <property type="project" value="UniProtKB-KW"/>
</dbReference>
<dbReference type="Gene3D" id="3.10.310.40">
    <property type="match status" value="1"/>
</dbReference>
<dbReference type="GO" id="GO:0002161">
    <property type="term" value="F:aminoacyl-tRNA deacylase activity"/>
    <property type="evidence" value="ECO:0007669"/>
    <property type="project" value="UniProtKB-ARBA"/>
</dbReference>
<name>A0A9D1IDR6_9FIRM</name>
<dbReference type="Gene3D" id="3.30.980.10">
    <property type="entry name" value="Threonyl-trna Synthetase, Chain A, domain 2"/>
    <property type="match status" value="1"/>
</dbReference>
<dbReference type="InterPro" id="IPR018164">
    <property type="entry name" value="Ala-tRNA-synth_IIc_N"/>
</dbReference>
<comment type="cofactor">
    <cofactor evidence="1">
        <name>Zn(2+)</name>
        <dbReference type="ChEBI" id="CHEBI:29105"/>
    </cofactor>
</comment>
<evidence type="ECO:0000256" key="5">
    <source>
        <dbReference type="ARBA" id="ARBA00017959"/>
    </source>
</evidence>
<evidence type="ECO:0000256" key="15">
    <source>
        <dbReference type="ARBA" id="ARBA00032577"/>
    </source>
</evidence>
<keyword evidence="6" id="KW-0820">tRNA-binding</keyword>
<dbReference type="SUPFAM" id="SSF55186">
    <property type="entry name" value="ThrRS/AlaRS common domain"/>
    <property type="match status" value="1"/>
</dbReference>
<feature type="domain" description="Alanyl-transfer RNA synthetases family profile" evidence="16">
    <location>
        <begin position="1"/>
        <end position="256"/>
    </location>
</feature>
<dbReference type="GO" id="GO:0000049">
    <property type="term" value="F:tRNA binding"/>
    <property type="evidence" value="ECO:0007669"/>
    <property type="project" value="UniProtKB-KW"/>
</dbReference>
<gene>
    <name evidence="17" type="ORF">IAB02_10295</name>
</gene>
<keyword evidence="9" id="KW-0547">Nucleotide-binding</keyword>
<evidence type="ECO:0000256" key="14">
    <source>
        <dbReference type="ARBA" id="ARBA00023146"/>
    </source>
</evidence>
<dbReference type="InterPro" id="IPR018163">
    <property type="entry name" value="Thr/Ala-tRNA-synth_IIc_edit"/>
</dbReference>
<dbReference type="PANTHER" id="PTHR43462">
    <property type="entry name" value="ALANYL-TRNA EDITING PROTEIN"/>
    <property type="match status" value="1"/>
</dbReference>
<proteinExistence type="inferred from homology"/>
<evidence type="ECO:0000256" key="6">
    <source>
        <dbReference type="ARBA" id="ARBA00022555"/>
    </source>
</evidence>
<evidence type="ECO:0000256" key="10">
    <source>
        <dbReference type="ARBA" id="ARBA00022833"/>
    </source>
</evidence>
<dbReference type="SUPFAM" id="SSF50447">
    <property type="entry name" value="Translation proteins"/>
    <property type="match status" value="1"/>
</dbReference>
<reference evidence="17" key="1">
    <citation type="submission" date="2020-10" db="EMBL/GenBank/DDBJ databases">
        <authorList>
            <person name="Gilroy R."/>
        </authorList>
    </citation>
    <scope>NUCLEOTIDE SEQUENCE</scope>
    <source>
        <strain evidence="17">ChiHcec3-11533</strain>
    </source>
</reference>
<dbReference type="Proteomes" id="UP000824072">
    <property type="component" value="Unassembled WGS sequence"/>
</dbReference>
<evidence type="ECO:0000256" key="9">
    <source>
        <dbReference type="ARBA" id="ARBA00022741"/>
    </source>
</evidence>
<accession>A0A9D1IDR6</accession>
<dbReference type="EC" id="6.1.1.7" evidence="4"/>
<dbReference type="Gene3D" id="2.40.30.130">
    <property type="match status" value="1"/>
</dbReference>
<comment type="subcellular location">
    <subcellularLocation>
        <location evidence="2">Cytoplasm</location>
    </subcellularLocation>
</comment>
<protein>
    <recommendedName>
        <fullName evidence="5">Alanine--tRNA ligase</fullName>
        <ecNumber evidence="4">6.1.1.7</ecNumber>
    </recommendedName>
    <alternativeName>
        <fullName evidence="15">Alanyl-tRNA synthetase</fullName>
    </alternativeName>
</protein>
<dbReference type="Pfam" id="PF02272">
    <property type="entry name" value="DHHA1"/>
    <property type="match status" value="1"/>
</dbReference>
<dbReference type="AlphaFoldDB" id="A0A9D1IDR6"/>
<comment type="similarity">
    <text evidence="3">Belongs to the class-II aminoacyl-tRNA synthetase family.</text>
</comment>
<evidence type="ECO:0000256" key="3">
    <source>
        <dbReference type="ARBA" id="ARBA00008226"/>
    </source>
</evidence>
<evidence type="ECO:0000313" key="17">
    <source>
        <dbReference type="EMBL" id="HIU34941.1"/>
    </source>
</evidence>
<dbReference type="InterPro" id="IPR012947">
    <property type="entry name" value="tRNA_SAD"/>
</dbReference>
<evidence type="ECO:0000256" key="13">
    <source>
        <dbReference type="ARBA" id="ARBA00022917"/>
    </source>
</evidence>
<evidence type="ECO:0000313" key="18">
    <source>
        <dbReference type="Proteomes" id="UP000824072"/>
    </source>
</evidence>
<dbReference type="Pfam" id="PF01411">
    <property type="entry name" value="tRNA-synt_2c"/>
    <property type="match status" value="1"/>
</dbReference>
<dbReference type="SMART" id="SM00863">
    <property type="entry name" value="tRNA_SAD"/>
    <property type="match status" value="1"/>
</dbReference>
<organism evidence="17 18">
    <name type="scientific">Candidatus Pullichristensenella excrementigallinarum</name>
    <dbReference type="NCBI Taxonomy" id="2840907"/>
    <lineage>
        <taxon>Bacteria</taxon>
        <taxon>Bacillati</taxon>
        <taxon>Bacillota</taxon>
        <taxon>Clostridia</taxon>
        <taxon>Candidatus Pullichristensenella</taxon>
    </lineage>
</organism>
<keyword evidence="12" id="KW-0694">RNA-binding</keyword>
<dbReference type="InterPro" id="IPR009000">
    <property type="entry name" value="Transl_B-barrel_sf"/>
</dbReference>